<protein>
    <recommendedName>
        <fullName evidence="4">Baseplate protein J-like domain-containing protein</fullName>
    </recommendedName>
</protein>
<dbReference type="EMBL" id="MEUV01000011">
    <property type="protein sequence ID" value="OGC46203.1"/>
    <property type="molecule type" value="Genomic_DNA"/>
</dbReference>
<evidence type="ECO:0008006" key="4">
    <source>
        <dbReference type="Google" id="ProtNLM"/>
    </source>
</evidence>
<keyword evidence="1" id="KW-1133">Transmembrane helix</keyword>
<evidence type="ECO:0000313" key="2">
    <source>
        <dbReference type="EMBL" id="OGC46203.1"/>
    </source>
</evidence>
<dbReference type="Proteomes" id="UP000178615">
    <property type="component" value="Unassembled WGS sequence"/>
</dbReference>
<gene>
    <name evidence="2" type="ORF">A2V49_04405</name>
</gene>
<evidence type="ECO:0000256" key="1">
    <source>
        <dbReference type="SAM" id="Phobius"/>
    </source>
</evidence>
<keyword evidence="1" id="KW-0472">Membrane</keyword>
<name>A0A1F4UPS7_UNCKA</name>
<evidence type="ECO:0000313" key="3">
    <source>
        <dbReference type="Proteomes" id="UP000178615"/>
    </source>
</evidence>
<comment type="caution">
    <text evidence="2">The sequence shown here is derived from an EMBL/GenBank/DDBJ whole genome shotgun (WGS) entry which is preliminary data.</text>
</comment>
<organism evidence="2 3">
    <name type="scientific">candidate division WWE3 bacterium RBG_19FT_COMBO_34_6</name>
    <dbReference type="NCBI Taxonomy" id="1802612"/>
    <lineage>
        <taxon>Bacteria</taxon>
        <taxon>Katanobacteria</taxon>
    </lineage>
</organism>
<accession>A0A1F4UPS7</accession>
<reference evidence="2 3" key="1">
    <citation type="journal article" date="2016" name="Nat. Commun.">
        <title>Thousands of microbial genomes shed light on interconnected biogeochemical processes in an aquifer system.</title>
        <authorList>
            <person name="Anantharaman K."/>
            <person name="Brown C.T."/>
            <person name="Hug L.A."/>
            <person name="Sharon I."/>
            <person name="Castelle C.J."/>
            <person name="Probst A.J."/>
            <person name="Thomas B.C."/>
            <person name="Singh A."/>
            <person name="Wilkins M.J."/>
            <person name="Karaoz U."/>
            <person name="Brodie E.L."/>
            <person name="Williams K.H."/>
            <person name="Hubbard S.S."/>
            <person name="Banfield J.F."/>
        </authorList>
    </citation>
    <scope>NUCLEOTIDE SEQUENCE [LARGE SCALE GENOMIC DNA]</scope>
</reference>
<feature type="transmembrane region" description="Helical" evidence="1">
    <location>
        <begin position="117"/>
        <end position="135"/>
    </location>
</feature>
<proteinExistence type="predicted"/>
<dbReference type="AlphaFoldDB" id="A0A1F4UPS7"/>
<keyword evidence="1" id="KW-0812">Transmembrane</keyword>
<sequence length="511" mass="57617">MTKIEIAIHENVVSVINKLKNCEDSVIDLYVPENAVIFESNLNLKLIRFWSDSLNKVINFNTDDENGQSMLLSLEEKPETINYDDQETEVSLLEENAVTKKMKLPKFKLFSIKKNKAVIFGVLVSGVLLLLFFLLKHYVNMPKADIKIIVNSEPLTRSVQIKVKNGESSSSEKKLLKGITVEAIFEDKITMQTTGEKIIGEKAKGKVIISNKTADDKLFKKGTTLIYDEDDKEYEYVTLKEVEVPARTEVPDLDPETPADVIITWGESDPVEVEAKLIGKKYNLEKDKNLDIKDQKSSEFEAEVKEEIKGGKEETVKVVSQKDIDTIKLTLLENSQENALRALTAAVTGNQKLINGSTKTAVLKETFSNKLDDETDDLTLTQSFIIKGLTYEPKDLNELIDILVKDYVKEGYVLSDRERTINVEVLGNTETAVLSETEADIQVTLKTYIITDISEEKLKSELMGKKVSEAQKIIGGIKNIKTYEIHLNPNIPFMNFVPKDASRINLVIERE</sequence>